<dbReference type="OrthoDB" id="2354713at2759"/>
<keyword evidence="1" id="KW-1133">Transmembrane helix</keyword>
<evidence type="ECO:0000313" key="3">
    <source>
        <dbReference type="Proteomes" id="UP000265703"/>
    </source>
</evidence>
<reference evidence="2 3" key="1">
    <citation type="submission" date="2018-06" db="EMBL/GenBank/DDBJ databases">
        <title>Comparative genomics reveals the genomic features of Rhizophagus irregularis, R. cerebriforme, R. diaphanum and Gigaspora rosea, and their symbiotic lifestyle signature.</title>
        <authorList>
            <person name="Morin E."/>
            <person name="San Clemente H."/>
            <person name="Chen E.C.H."/>
            <person name="De La Providencia I."/>
            <person name="Hainaut M."/>
            <person name="Kuo A."/>
            <person name="Kohler A."/>
            <person name="Murat C."/>
            <person name="Tang N."/>
            <person name="Roy S."/>
            <person name="Loubradou J."/>
            <person name="Henrissat B."/>
            <person name="Grigoriev I.V."/>
            <person name="Corradi N."/>
            <person name="Roux C."/>
            <person name="Martin F.M."/>
        </authorList>
    </citation>
    <scope>NUCLEOTIDE SEQUENCE [LARGE SCALE GENOMIC DNA]</scope>
    <source>
        <strain evidence="2 3">DAOM 227022</strain>
    </source>
</reference>
<feature type="transmembrane region" description="Helical" evidence="1">
    <location>
        <begin position="203"/>
        <end position="222"/>
    </location>
</feature>
<gene>
    <name evidence="2" type="ORF">C1645_790831</name>
</gene>
<protein>
    <submittedName>
        <fullName evidence="2">Uncharacterized protein</fullName>
    </submittedName>
</protein>
<evidence type="ECO:0000256" key="1">
    <source>
        <dbReference type="SAM" id="Phobius"/>
    </source>
</evidence>
<dbReference type="EMBL" id="QKYT01000825">
    <property type="protein sequence ID" value="RIA81252.1"/>
    <property type="molecule type" value="Genomic_DNA"/>
</dbReference>
<evidence type="ECO:0000313" key="2">
    <source>
        <dbReference type="EMBL" id="RIA81252.1"/>
    </source>
</evidence>
<dbReference type="AlphaFoldDB" id="A0A397S6X4"/>
<feature type="transmembrane region" description="Helical" evidence="1">
    <location>
        <begin position="59"/>
        <end position="77"/>
    </location>
</feature>
<keyword evidence="1" id="KW-0472">Membrane</keyword>
<organism evidence="2 3">
    <name type="scientific">Glomus cerebriforme</name>
    <dbReference type="NCBI Taxonomy" id="658196"/>
    <lineage>
        <taxon>Eukaryota</taxon>
        <taxon>Fungi</taxon>
        <taxon>Fungi incertae sedis</taxon>
        <taxon>Mucoromycota</taxon>
        <taxon>Glomeromycotina</taxon>
        <taxon>Glomeromycetes</taxon>
        <taxon>Glomerales</taxon>
        <taxon>Glomeraceae</taxon>
        <taxon>Glomus</taxon>
    </lineage>
</organism>
<name>A0A397S6X4_9GLOM</name>
<comment type="caution">
    <text evidence="2">The sequence shown here is derived from an EMBL/GenBank/DDBJ whole genome shotgun (WGS) entry which is preliminary data.</text>
</comment>
<proteinExistence type="predicted"/>
<feature type="transmembrane region" description="Helical" evidence="1">
    <location>
        <begin position="97"/>
        <end position="116"/>
    </location>
</feature>
<feature type="transmembrane region" description="Helical" evidence="1">
    <location>
        <begin position="234"/>
        <end position="250"/>
    </location>
</feature>
<sequence length="488" mass="55808">MADSKSSVKRKSDSSKDEPQQIHIIELEAQELAKHRLRHLKDSFEEYNSLYKDYLQRHYLIISLCGVVSLFGIVIVFLKAEGKESLLYSFKALQSSFASLISGGSIIAFGSSILFPDKKASSDDSKDEPKVDAIRLCIERDLGEILDKTTKKLREKKDNLERAKSWQSIWAILGSIVVLFLVGIDFFGFLPDVKYIDIGLDCFLSLTGVYFLSCACILNSVLSNPIEKLEKNHLILFFLVIPCAYFDGLIRDEISISKILKYTFRPREDDEHWIKEAYLSSDEKVEIMYLLRGLNPDLFHLRVKKFCKEIKEESISAEYSTEETPLIVSQPVDSTGQLEFIKSVNEIKSEANRKVLNKYFSLGEALAECLENPQNSQRVPNKDSDIEDIVKKFSYIESDVKEICKHYIKLKEVGRGLTLTEFFDKHSRKIKQNLFTEEINVAHNALKVYSIFKGIGKKRINQIKTVSASSIGKFTRNEIIKIIGKYKP</sequence>
<accession>A0A397S6X4</accession>
<keyword evidence="3" id="KW-1185">Reference proteome</keyword>
<feature type="transmembrane region" description="Helical" evidence="1">
    <location>
        <begin position="169"/>
        <end position="191"/>
    </location>
</feature>
<dbReference type="Proteomes" id="UP000265703">
    <property type="component" value="Unassembled WGS sequence"/>
</dbReference>
<keyword evidence="1" id="KW-0812">Transmembrane</keyword>